<dbReference type="Proteomes" id="UP000634308">
    <property type="component" value="Unassembled WGS sequence"/>
</dbReference>
<keyword evidence="3" id="KW-1185">Reference proteome</keyword>
<sequence length="72" mass="7421">MPISNPRYTVNASAETISSGNSSASASANADFPAAVGAVRTGTKDTTGMLPDPPHAPDRSSRTDHPRGRMLP</sequence>
<evidence type="ECO:0000313" key="2">
    <source>
        <dbReference type="EMBL" id="GGR45580.1"/>
    </source>
</evidence>
<reference evidence="3" key="1">
    <citation type="journal article" date="2019" name="Int. J. Syst. Evol. Microbiol.">
        <title>The Global Catalogue of Microorganisms (GCM) 10K type strain sequencing project: providing services to taxonomists for standard genome sequencing and annotation.</title>
        <authorList>
            <consortium name="The Broad Institute Genomics Platform"/>
            <consortium name="The Broad Institute Genome Sequencing Center for Infectious Disease"/>
            <person name="Wu L."/>
            <person name="Ma J."/>
        </authorList>
    </citation>
    <scope>NUCLEOTIDE SEQUENCE [LARGE SCALE GENOMIC DNA]</scope>
    <source>
        <strain evidence="3">JCM 31404</strain>
    </source>
</reference>
<dbReference type="EMBL" id="BMQM01000001">
    <property type="protein sequence ID" value="GGR45580.1"/>
    <property type="molecule type" value="Genomic_DNA"/>
</dbReference>
<gene>
    <name evidence="2" type="ORF">GCM10008959_03460</name>
</gene>
<comment type="caution">
    <text evidence="2">The sequence shown here is derived from an EMBL/GenBank/DDBJ whole genome shotgun (WGS) entry which is preliminary data.</text>
</comment>
<proteinExistence type="predicted"/>
<protein>
    <submittedName>
        <fullName evidence="2">Uncharacterized protein</fullName>
    </submittedName>
</protein>
<evidence type="ECO:0000256" key="1">
    <source>
        <dbReference type="SAM" id="MobiDB-lite"/>
    </source>
</evidence>
<organism evidence="2 3">
    <name type="scientific">Deinococcus seoulensis</name>
    <dbReference type="NCBI Taxonomy" id="1837379"/>
    <lineage>
        <taxon>Bacteria</taxon>
        <taxon>Thermotogati</taxon>
        <taxon>Deinococcota</taxon>
        <taxon>Deinococci</taxon>
        <taxon>Deinococcales</taxon>
        <taxon>Deinococcaceae</taxon>
        <taxon>Deinococcus</taxon>
    </lineage>
</organism>
<evidence type="ECO:0000313" key="3">
    <source>
        <dbReference type="Proteomes" id="UP000634308"/>
    </source>
</evidence>
<feature type="compositionally biased region" description="Basic and acidic residues" evidence="1">
    <location>
        <begin position="55"/>
        <end position="72"/>
    </location>
</feature>
<accession>A0ABQ2RLY8</accession>
<name>A0ABQ2RLY8_9DEIO</name>
<feature type="region of interest" description="Disordered" evidence="1">
    <location>
        <begin position="37"/>
        <end position="72"/>
    </location>
</feature>